<comment type="caution">
    <text evidence="1">The sequence shown here is derived from an EMBL/GenBank/DDBJ whole genome shotgun (WGS) entry which is preliminary data.</text>
</comment>
<proteinExistence type="predicted"/>
<dbReference type="EMBL" id="CAIIXF020000003">
    <property type="protein sequence ID" value="CAH1778527.1"/>
    <property type="molecule type" value="Genomic_DNA"/>
</dbReference>
<reference evidence="1" key="1">
    <citation type="submission" date="2022-03" db="EMBL/GenBank/DDBJ databases">
        <authorList>
            <person name="Martin C."/>
        </authorList>
    </citation>
    <scope>NUCLEOTIDE SEQUENCE</scope>
</reference>
<dbReference type="Proteomes" id="UP000749559">
    <property type="component" value="Unassembled WGS sequence"/>
</dbReference>
<gene>
    <name evidence="1" type="ORF">OFUS_LOCUS5435</name>
</gene>
<protein>
    <submittedName>
        <fullName evidence="1">Uncharacterized protein</fullName>
    </submittedName>
</protein>
<evidence type="ECO:0000313" key="1">
    <source>
        <dbReference type="EMBL" id="CAH1778527.1"/>
    </source>
</evidence>
<dbReference type="AlphaFoldDB" id="A0A8S4NBL5"/>
<accession>A0A8S4NBL5</accession>
<organism evidence="1 2">
    <name type="scientific">Owenia fusiformis</name>
    <name type="common">Polychaete worm</name>
    <dbReference type="NCBI Taxonomy" id="6347"/>
    <lineage>
        <taxon>Eukaryota</taxon>
        <taxon>Metazoa</taxon>
        <taxon>Spiralia</taxon>
        <taxon>Lophotrochozoa</taxon>
        <taxon>Annelida</taxon>
        <taxon>Polychaeta</taxon>
        <taxon>Sedentaria</taxon>
        <taxon>Canalipalpata</taxon>
        <taxon>Sabellida</taxon>
        <taxon>Oweniida</taxon>
        <taxon>Oweniidae</taxon>
        <taxon>Owenia</taxon>
    </lineage>
</organism>
<name>A0A8S4NBL5_OWEFU</name>
<keyword evidence="2" id="KW-1185">Reference proteome</keyword>
<sequence>MLYSGVCIGPCSSTWGDLQASYAFVAYSRFWINLYVFQEMEIGIVDPTILAIPMSFQEDLLGYVDYNPTDMDSDSQKGVWPCCLQTICTFGIQEIVPRKSGHHTQLCYMEDNRPMS</sequence>
<evidence type="ECO:0000313" key="2">
    <source>
        <dbReference type="Proteomes" id="UP000749559"/>
    </source>
</evidence>